<evidence type="ECO:0000313" key="2">
    <source>
        <dbReference type="Proteomes" id="UP000186817"/>
    </source>
</evidence>
<gene>
    <name evidence="1" type="ORF">AK812_SmicGene35258</name>
</gene>
<keyword evidence="2" id="KW-1185">Reference proteome</keyword>
<sequence>MFKIVHQRKLTVGPSVEGEVLEEFILLTSGQRELSQTFHASFFRKDVIYGDPLSVFITAAAGTTERYRFEICLLCQADRRHQCSQRFFVDTKGTLLEEDGLQEQPI</sequence>
<accession>A0A1Q9CLW6</accession>
<dbReference type="EMBL" id="LSRX01001082">
    <property type="protein sequence ID" value="OLP83929.1"/>
    <property type="molecule type" value="Genomic_DNA"/>
</dbReference>
<dbReference type="Proteomes" id="UP000186817">
    <property type="component" value="Unassembled WGS sequence"/>
</dbReference>
<reference evidence="1 2" key="1">
    <citation type="submission" date="2016-02" db="EMBL/GenBank/DDBJ databases">
        <title>Genome analysis of coral dinoflagellate symbionts highlights evolutionary adaptations to a symbiotic lifestyle.</title>
        <authorList>
            <person name="Aranda M."/>
            <person name="Li Y."/>
            <person name="Liew Y.J."/>
            <person name="Baumgarten S."/>
            <person name="Simakov O."/>
            <person name="Wilson M."/>
            <person name="Piel J."/>
            <person name="Ashoor H."/>
            <person name="Bougouffa S."/>
            <person name="Bajic V.B."/>
            <person name="Ryu T."/>
            <person name="Ravasi T."/>
            <person name="Bayer T."/>
            <person name="Micklem G."/>
            <person name="Kim H."/>
            <person name="Bhak J."/>
            <person name="Lajeunesse T.C."/>
            <person name="Voolstra C.R."/>
        </authorList>
    </citation>
    <scope>NUCLEOTIDE SEQUENCE [LARGE SCALE GENOMIC DNA]</scope>
    <source>
        <strain evidence="1 2">CCMP2467</strain>
    </source>
</reference>
<protein>
    <submittedName>
        <fullName evidence="1">Uncharacterized protein</fullName>
    </submittedName>
</protein>
<proteinExistence type="predicted"/>
<organism evidence="1 2">
    <name type="scientific">Symbiodinium microadriaticum</name>
    <name type="common">Dinoflagellate</name>
    <name type="synonym">Zooxanthella microadriatica</name>
    <dbReference type="NCBI Taxonomy" id="2951"/>
    <lineage>
        <taxon>Eukaryota</taxon>
        <taxon>Sar</taxon>
        <taxon>Alveolata</taxon>
        <taxon>Dinophyceae</taxon>
        <taxon>Suessiales</taxon>
        <taxon>Symbiodiniaceae</taxon>
        <taxon>Symbiodinium</taxon>
    </lineage>
</organism>
<name>A0A1Q9CLW6_SYMMI</name>
<dbReference type="AlphaFoldDB" id="A0A1Q9CLW6"/>
<comment type="caution">
    <text evidence="1">The sequence shown here is derived from an EMBL/GenBank/DDBJ whole genome shotgun (WGS) entry which is preliminary data.</text>
</comment>
<evidence type="ECO:0000313" key="1">
    <source>
        <dbReference type="EMBL" id="OLP83929.1"/>
    </source>
</evidence>